<accession>A0A081RCY9</accession>
<dbReference type="Proteomes" id="UP000028411">
    <property type="component" value="Unassembled WGS sequence"/>
</dbReference>
<dbReference type="AlphaFoldDB" id="A0A081RCY9"/>
<dbReference type="eggNOG" id="COG5519">
    <property type="taxonomic scope" value="Bacteria"/>
</dbReference>
<name>A0A081RCY9_SPHCR</name>
<dbReference type="RefSeq" id="WP_162179749.1">
    <property type="nucleotide sequence ID" value="NZ_JFHR01000030.1"/>
</dbReference>
<evidence type="ECO:0000259" key="1">
    <source>
        <dbReference type="Pfam" id="PF06048"/>
    </source>
</evidence>
<dbReference type="OrthoDB" id="784829at2"/>
<protein>
    <submittedName>
        <fullName evidence="2">Superfamily II helicase</fullName>
    </submittedName>
</protein>
<dbReference type="EMBL" id="JFHR01000030">
    <property type="protein sequence ID" value="KEQ53062.1"/>
    <property type="molecule type" value="Genomic_DNA"/>
</dbReference>
<proteinExistence type="predicted"/>
<keyword evidence="2" id="KW-0347">Helicase</keyword>
<keyword evidence="2" id="KW-0378">Hydrolase</keyword>
<evidence type="ECO:0000313" key="3">
    <source>
        <dbReference type="Proteomes" id="UP000028411"/>
    </source>
</evidence>
<dbReference type="InterPro" id="IPR009270">
    <property type="entry name" value="DUF927"/>
</dbReference>
<evidence type="ECO:0000313" key="2">
    <source>
        <dbReference type="EMBL" id="KEQ53062.1"/>
    </source>
</evidence>
<feature type="domain" description="DUF927" evidence="1">
    <location>
        <begin position="39"/>
        <end position="313"/>
    </location>
</feature>
<keyword evidence="2" id="KW-0547">Nucleotide-binding</keyword>
<reference evidence="2 3" key="1">
    <citation type="submission" date="2014-02" db="EMBL/GenBank/DDBJ databases">
        <title>Whole genome sequence of Sphingobium chlorophenolicum NBRC 16172.</title>
        <authorList>
            <person name="Gan H.M."/>
            <person name="Gan H.Y."/>
            <person name="Chew T.H."/>
            <person name="Savka M.A."/>
        </authorList>
    </citation>
    <scope>NUCLEOTIDE SEQUENCE [LARGE SCALE GENOMIC DNA]</scope>
    <source>
        <strain evidence="2 3">NBRC 16172</strain>
    </source>
</reference>
<dbReference type="GO" id="GO:0004386">
    <property type="term" value="F:helicase activity"/>
    <property type="evidence" value="ECO:0007669"/>
    <property type="project" value="UniProtKB-KW"/>
</dbReference>
<organism evidence="2 3">
    <name type="scientific">Sphingobium chlorophenolicum</name>
    <dbReference type="NCBI Taxonomy" id="46429"/>
    <lineage>
        <taxon>Bacteria</taxon>
        <taxon>Pseudomonadati</taxon>
        <taxon>Pseudomonadota</taxon>
        <taxon>Alphaproteobacteria</taxon>
        <taxon>Sphingomonadales</taxon>
        <taxon>Sphingomonadaceae</taxon>
        <taxon>Sphingobium</taxon>
    </lineage>
</organism>
<gene>
    <name evidence="2" type="ORF">BV95_02718</name>
</gene>
<sequence>MGKVATAMDMADMNDDAALAEAINLKSAPEAKLPFGFSIRRDGVYFDAGDDNPPTWICSPIRFLAQTRDDRGASWGLLMAWKDEDGRDHRWAMHKAMLAGDGAEIRASLLDKGMRLGTTQKAKSKLLDLLATVTIDSRAMAVERVGWTDGAFVLPDITYGDRPQNRVIYQGAAQFDHPYRANGTLEDWQKLVARYGAGNSRIAVALSAAFVGPLLDLLGEDGGGLNYRGASSIGKSTALFAAASVWGAPSFVRQWRATANGLEGVAAQHSETLLCLDELAQLDGKEAGSVAYMLANGVGKARAGRSGALRSPARWRSFFLSSGEISLADLAGRDGKGGRRRAAGQEIRILDIEADAGSGLGLFNALHDAPNGGVLSQRITVAELFARQAASQPSALGFRQLAAVLLIQADYALEQGEHRLAAAKTGHAVAIYDLLADADVGNAPAIIEQMLDAAQSAGLREQAVSIAKVLAGRDLACV</sequence>
<comment type="caution">
    <text evidence="2">The sequence shown here is derived from an EMBL/GenBank/DDBJ whole genome shotgun (WGS) entry which is preliminary data.</text>
</comment>
<keyword evidence="2" id="KW-0067">ATP-binding</keyword>
<dbReference type="PATRIC" id="fig|46429.4.peg.2694"/>
<dbReference type="Pfam" id="PF06048">
    <property type="entry name" value="DUF927"/>
    <property type="match status" value="1"/>
</dbReference>